<dbReference type="AlphaFoldDB" id="A0A392VMU5"/>
<keyword evidence="2" id="KW-1185">Reference proteome</keyword>
<dbReference type="GO" id="GO:0032259">
    <property type="term" value="P:methylation"/>
    <property type="evidence" value="ECO:0007669"/>
    <property type="project" value="UniProtKB-KW"/>
</dbReference>
<keyword evidence="1" id="KW-0489">Methyltransferase</keyword>
<comment type="caution">
    <text evidence="1">The sequence shown here is derived from an EMBL/GenBank/DDBJ whole genome shotgun (WGS) entry which is preliminary data.</text>
</comment>
<evidence type="ECO:0000313" key="1">
    <source>
        <dbReference type="EMBL" id="MCI88772.1"/>
    </source>
</evidence>
<dbReference type="EMBL" id="LXQA011201994">
    <property type="protein sequence ID" value="MCI88772.1"/>
    <property type="molecule type" value="Genomic_DNA"/>
</dbReference>
<proteinExistence type="predicted"/>
<dbReference type="Proteomes" id="UP000265520">
    <property type="component" value="Unassembled WGS sequence"/>
</dbReference>
<dbReference type="GO" id="GO:0008168">
    <property type="term" value="F:methyltransferase activity"/>
    <property type="evidence" value="ECO:0007669"/>
    <property type="project" value="UniProtKB-KW"/>
</dbReference>
<name>A0A392VMU5_9FABA</name>
<organism evidence="1 2">
    <name type="scientific">Trifolium medium</name>
    <dbReference type="NCBI Taxonomy" id="97028"/>
    <lineage>
        <taxon>Eukaryota</taxon>
        <taxon>Viridiplantae</taxon>
        <taxon>Streptophyta</taxon>
        <taxon>Embryophyta</taxon>
        <taxon>Tracheophyta</taxon>
        <taxon>Spermatophyta</taxon>
        <taxon>Magnoliopsida</taxon>
        <taxon>eudicotyledons</taxon>
        <taxon>Gunneridae</taxon>
        <taxon>Pentapetalae</taxon>
        <taxon>rosids</taxon>
        <taxon>fabids</taxon>
        <taxon>Fabales</taxon>
        <taxon>Fabaceae</taxon>
        <taxon>Papilionoideae</taxon>
        <taxon>50 kb inversion clade</taxon>
        <taxon>NPAAA clade</taxon>
        <taxon>Hologalegina</taxon>
        <taxon>IRL clade</taxon>
        <taxon>Trifolieae</taxon>
        <taxon>Trifolium</taxon>
    </lineage>
</organism>
<protein>
    <submittedName>
        <fullName evidence="1">Histone-lysine N-methyltransferase ATXR2</fullName>
    </submittedName>
</protein>
<evidence type="ECO:0000313" key="2">
    <source>
        <dbReference type="Proteomes" id="UP000265520"/>
    </source>
</evidence>
<reference evidence="1 2" key="1">
    <citation type="journal article" date="2018" name="Front. Plant Sci.">
        <title>Red Clover (Trifolium pratense) and Zigzag Clover (T. medium) - A Picture of Genomic Similarities and Differences.</title>
        <authorList>
            <person name="Dluhosova J."/>
            <person name="Istvanek J."/>
            <person name="Nedelnik J."/>
            <person name="Repkova J."/>
        </authorList>
    </citation>
    <scope>NUCLEOTIDE SEQUENCE [LARGE SCALE GENOMIC DNA]</scope>
    <source>
        <strain evidence="2">cv. 10/8</strain>
        <tissue evidence="1">Leaf</tissue>
    </source>
</reference>
<accession>A0A392VMU5</accession>
<feature type="non-terminal residue" evidence="1">
    <location>
        <position position="42"/>
    </location>
</feature>
<keyword evidence="1" id="KW-0808">Transferase</keyword>
<sequence length="42" mass="4606">MFVFAWRLLRDRLPTKSNLAIHGIITPEAQSCVAGCGDMESA</sequence>